<dbReference type="Proteomes" id="UP001529510">
    <property type="component" value="Unassembled WGS sequence"/>
</dbReference>
<keyword evidence="4" id="KW-1185">Reference proteome</keyword>
<dbReference type="AlphaFoldDB" id="A0ABD0RCT8"/>
<accession>A0ABD0RCT8</accession>
<evidence type="ECO:0000256" key="2">
    <source>
        <dbReference type="ARBA" id="ARBA00022679"/>
    </source>
</evidence>
<dbReference type="Gene3D" id="3.40.1030.10">
    <property type="entry name" value="Nucleoside phosphorylase/phosphoribosyltransferase catalytic domain"/>
    <property type="match status" value="1"/>
</dbReference>
<reference evidence="3 4" key="1">
    <citation type="submission" date="2024-05" db="EMBL/GenBank/DDBJ databases">
        <title>Genome sequencing and assembly of Indian major carp, Cirrhinus mrigala (Hamilton, 1822).</title>
        <authorList>
            <person name="Mohindra V."/>
            <person name="Chowdhury L.M."/>
            <person name="Lal K."/>
            <person name="Jena J.K."/>
        </authorList>
    </citation>
    <scope>NUCLEOTIDE SEQUENCE [LARGE SCALE GENOMIC DNA]</scope>
    <source>
        <strain evidence="3">CM1030</strain>
        <tissue evidence="3">Blood</tissue>
    </source>
</reference>
<protein>
    <submittedName>
        <fullName evidence="3">Uncharacterized protein</fullName>
    </submittedName>
</protein>
<name>A0ABD0RCT8_CIRMR</name>
<evidence type="ECO:0000256" key="1">
    <source>
        <dbReference type="ARBA" id="ARBA00022676"/>
    </source>
</evidence>
<dbReference type="PANTHER" id="PTHR10515:SF0">
    <property type="entry name" value="THYMIDINE PHOSPHORYLASE"/>
    <property type="match status" value="1"/>
</dbReference>
<dbReference type="GO" id="GO:0016757">
    <property type="term" value="F:glycosyltransferase activity"/>
    <property type="evidence" value="ECO:0007669"/>
    <property type="project" value="UniProtKB-KW"/>
</dbReference>
<organism evidence="3 4">
    <name type="scientific">Cirrhinus mrigala</name>
    <name type="common">Mrigala</name>
    <dbReference type="NCBI Taxonomy" id="683832"/>
    <lineage>
        <taxon>Eukaryota</taxon>
        <taxon>Metazoa</taxon>
        <taxon>Chordata</taxon>
        <taxon>Craniata</taxon>
        <taxon>Vertebrata</taxon>
        <taxon>Euteleostomi</taxon>
        <taxon>Actinopterygii</taxon>
        <taxon>Neopterygii</taxon>
        <taxon>Teleostei</taxon>
        <taxon>Ostariophysi</taxon>
        <taxon>Cypriniformes</taxon>
        <taxon>Cyprinidae</taxon>
        <taxon>Labeoninae</taxon>
        <taxon>Labeonini</taxon>
        <taxon>Cirrhinus</taxon>
    </lineage>
</organism>
<keyword evidence="1" id="KW-0328">Glycosyltransferase</keyword>
<dbReference type="InterPro" id="IPR000053">
    <property type="entry name" value="Thymidine/pyrmidine_PPase"/>
</dbReference>
<gene>
    <name evidence="3" type="ORF">M9458_009841</name>
</gene>
<dbReference type="EMBL" id="JAMKFB020000004">
    <property type="protein sequence ID" value="KAL0196269.1"/>
    <property type="molecule type" value="Genomic_DNA"/>
</dbReference>
<comment type="caution">
    <text evidence="3">The sequence shown here is derived from an EMBL/GenBank/DDBJ whole genome shotgun (WGS) entry which is preliminary data.</text>
</comment>
<proteinExistence type="predicted"/>
<evidence type="ECO:0000313" key="3">
    <source>
        <dbReference type="EMBL" id="KAL0196269.1"/>
    </source>
</evidence>
<keyword evidence="2" id="KW-0808">Transferase</keyword>
<feature type="non-terminal residue" evidence="3">
    <location>
        <position position="70"/>
    </location>
</feature>
<dbReference type="InterPro" id="IPR035902">
    <property type="entry name" value="Nuc_phospho_transferase"/>
</dbReference>
<dbReference type="PANTHER" id="PTHR10515">
    <property type="entry name" value="THYMIDINE PHOSPHORYLASE"/>
    <property type="match status" value="1"/>
</dbReference>
<evidence type="ECO:0000313" key="4">
    <source>
        <dbReference type="Proteomes" id="UP001529510"/>
    </source>
</evidence>
<sequence length="70" mass="7639">MCGQSSTLEGGKTEIALKLENGEALKKFEAMMMGQGVSADVAQSLCSNEADYFKHMKRAAHQTELEVQDD</sequence>